<dbReference type="InterPro" id="IPR001996">
    <property type="entry name" value="PTS_IIB_1"/>
</dbReference>
<dbReference type="InterPro" id="IPR018113">
    <property type="entry name" value="PTrfase_EIIB_Cys"/>
</dbReference>
<dbReference type="InterPro" id="IPR010974">
    <property type="entry name" value="PTS_IIBC_nag"/>
</dbReference>
<evidence type="ECO:0000256" key="9">
    <source>
        <dbReference type="ARBA" id="ARBA00022989"/>
    </source>
</evidence>
<feature type="domain" description="PTS EIIB type-1" evidence="13">
    <location>
        <begin position="364"/>
        <end position="445"/>
    </location>
</feature>
<evidence type="ECO:0000256" key="7">
    <source>
        <dbReference type="ARBA" id="ARBA00022692"/>
    </source>
</evidence>
<organism evidence="15 16">
    <name type="scientific">Thermohalobacter berrensis</name>
    <dbReference type="NCBI Taxonomy" id="99594"/>
    <lineage>
        <taxon>Bacteria</taxon>
        <taxon>Bacillati</taxon>
        <taxon>Bacillota</taxon>
        <taxon>Tissierellia</taxon>
        <taxon>Tissierellales</taxon>
        <taxon>Thermohalobacteraceae</taxon>
        <taxon>Thermohalobacter</taxon>
    </lineage>
</organism>
<dbReference type="InterPro" id="IPR003352">
    <property type="entry name" value="PTS_EIIC"/>
</dbReference>
<dbReference type="Gene3D" id="3.30.1360.60">
    <property type="entry name" value="Glucose permease domain IIB"/>
    <property type="match status" value="1"/>
</dbReference>
<dbReference type="PROSITE" id="PS51103">
    <property type="entry name" value="PTS_EIIC_TYPE_1"/>
    <property type="match status" value="1"/>
</dbReference>
<evidence type="ECO:0000313" key="15">
    <source>
        <dbReference type="EMBL" id="RKD32359.1"/>
    </source>
</evidence>
<dbReference type="GO" id="GO:0008982">
    <property type="term" value="F:protein-N(PI)-phosphohistidine-sugar phosphotransferase activity"/>
    <property type="evidence" value="ECO:0007669"/>
    <property type="project" value="InterPro"/>
</dbReference>
<evidence type="ECO:0000256" key="12">
    <source>
        <dbReference type="SAM" id="Phobius"/>
    </source>
</evidence>
<keyword evidence="3" id="KW-1003">Cell membrane</keyword>
<feature type="transmembrane region" description="Helical" evidence="12">
    <location>
        <begin position="207"/>
        <end position="228"/>
    </location>
</feature>
<feature type="transmembrane region" description="Helical" evidence="12">
    <location>
        <begin position="151"/>
        <end position="171"/>
    </location>
</feature>
<evidence type="ECO:0000256" key="5">
    <source>
        <dbReference type="ARBA" id="ARBA00022679"/>
    </source>
</evidence>
<evidence type="ECO:0000256" key="10">
    <source>
        <dbReference type="ARBA" id="ARBA00023136"/>
    </source>
</evidence>
<keyword evidence="16" id="KW-1185">Reference proteome</keyword>
<dbReference type="GO" id="GO:0016301">
    <property type="term" value="F:kinase activity"/>
    <property type="evidence" value="ECO:0007669"/>
    <property type="project" value="UniProtKB-KW"/>
</dbReference>
<feature type="transmembrane region" description="Helical" evidence="12">
    <location>
        <begin position="80"/>
        <end position="98"/>
    </location>
</feature>
<accession>A0A419T4I8</accession>
<keyword evidence="7 12" id="KW-0812">Transmembrane</keyword>
<feature type="domain" description="PTS EIIC type-1" evidence="14">
    <location>
        <begin position="1"/>
        <end position="349"/>
    </location>
</feature>
<evidence type="ECO:0000256" key="8">
    <source>
        <dbReference type="ARBA" id="ARBA00022777"/>
    </source>
</evidence>
<evidence type="ECO:0000256" key="1">
    <source>
        <dbReference type="ARBA" id="ARBA00004651"/>
    </source>
</evidence>
<dbReference type="PROSITE" id="PS51098">
    <property type="entry name" value="PTS_EIIB_TYPE_1"/>
    <property type="match status" value="1"/>
</dbReference>
<evidence type="ECO:0000313" key="16">
    <source>
        <dbReference type="Proteomes" id="UP000284177"/>
    </source>
</evidence>
<feature type="active site" description="Phosphocysteine intermediate; for EIIB activity" evidence="11">
    <location>
        <position position="386"/>
    </location>
</feature>
<sequence>MLPIAVLPAAALLLRLGAPDIFNIPFIMKSGEAIFSNLALLFAIGVAVGLAFDSAGAAGLAGAVGYLVLTNAVSTINSEIDMSVLAGIISGIVAGTMYNRFHDIELPDWLGFFGGKRFVPIVTAATSIVLAFIFGFIWPPIQNGIHATGEWIIGAGAVGVFAFGFLNRLLIPFGLHHVINSFIWFVFGEYGDATGDLHRFFAGDPTAGSFMAGYFPIFMFALPAAALAMYKMAKPENKKAISGAMFSVAFTSFLTGITEPVEFIFMFLAPVLYFTHAVITGISMAVTHILGIRHGFGFSAGAIDYFLNMGLATKGWLIIPVGLVFGVIYYFVFVWAIKKLDLPTPGRLDEEGGLDAQIENEGLAGVAKAYIDKLGGAENIEELDACITRLRLTLKDSSIVDDDELKKLGASGVLRPNDKNMQVVVGTKAEIIADEMKKLIVKSEA</sequence>
<dbReference type="EMBL" id="MCIB01000012">
    <property type="protein sequence ID" value="RKD32359.1"/>
    <property type="molecule type" value="Genomic_DNA"/>
</dbReference>
<dbReference type="GO" id="GO:0009401">
    <property type="term" value="P:phosphoenolpyruvate-dependent sugar phosphotransferase system"/>
    <property type="evidence" value="ECO:0007669"/>
    <property type="project" value="UniProtKB-KW"/>
</dbReference>
<keyword evidence="6" id="KW-0598">Phosphotransferase system</keyword>
<dbReference type="FunFam" id="3.30.1360.60:FF:000001">
    <property type="entry name" value="PTS system glucose-specific IIBC component PtsG"/>
    <property type="match status" value="1"/>
</dbReference>
<evidence type="ECO:0000259" key="13">
    <source>
        <dbReference type="PROSITE" id="PS51098"/>
    </source>
</evidence>
<feature type="transmembrane region" description="Helical" evidence="12">
    <location>
        <begin position="317"/>
        <end position="337"/>
    </location>
</feature>
<dbReference type="NCBIfam" id="TIGR00826">
    <property type="entry name" value="EIIB_glc"/>
    <property type="match status" value="1"/>
</dbReference>
<evidence type="ECO:0000256" key="2">
    <source>
        <dbReference type="ARBA" id="ARBA00022448"/>
    </source>
</evidence>
<evidence type="ECO:0000256" key="3">
    <source>
        <dbReference type="ARBA" id="ARBA00022475"/>
    </source>
</evidence>
<proteinExistence type="predicted"/>
<gene>
    <name evidence="15" type="ORF">BET03_02790</name>
</gene>
<dbReference type="PANTHER" id="PTHR30009">
    <property type="entry name" value="CYTOCHROME C-TYPE SYNTHESIS PROTEIN AND PTS TRANSMEMBRANE COMPONENT"/>
    <property type="match status" value="1"/>
</dbReference>
<dbReference type="AlphaFoldDB" id="A0A419T4I8"/>
<dbReference type="GO" id="GO:0015764">
    <property type="term" value="P:N-acetylglucosamine transport"/>
    <property type="evidence" value="ECO:0007669"/>
    <property type="project" value="TreeGrafter"/>
</dbReference>
<protein>
    <submittedName>
        <fullName evidence="15">PTS sugar transporter</fullName>
    </submittedName>
</protein>
<dbReference type="GO" id="GO:0090563">
    <property type="term" value="F:protein-phosphocysteine-sugar phosphotransferase activity"/>
    <property type="evidence" value="ECO:0007669"/>
    <property type="project" value="TreeGrafter"/>
</dbReference>
<keyword evidence="9 12" id="KW-1133">Transmembrane helix</keyword>
<dbReference type="Pfam" id="PF00367">
    <property type="entry name" value="PTS_EIIB"/>
    <property type="match status" value="1"/>
</dbReference>
<feature type="transmembrane region" description="Helical" evidence="12">
    <location>
        <begin position="118"/>
        <end position="139"/>
    </location>
</feature>
<dbReference type="Pfam" id="PF02378">
    <property type="entry name" value="PTS_EIIC"/>
    <property type="match status" value="1"/>
</dbReference>
<dbReference type="GO" id="GO:0005886">
    <property type="term" value="C:plasma membrane"/>
    <property type="evidence" value="ECO:0007669"/>
    <property type="project" value="UniProtKB-SubCell"/>
</dbReference>
<dbReference type="SUPFAM" id="SSF55604">
    <property type="entry name" value="Glucose permease domain IIB"/>
    <property type="match status" value="1"/>
</dbReference>
<dbReference type="PROSITE" id="PS01035">
    <property type="entry name" value="PTS_EIIB_TYPE_1_CYS"/>
    <property type="match status" value="1"/>
</dbReference>
<keyword evidence="8" id="KW-0418">Kinase</keyword>
<name>A0A419T4I8_9FIRM</name>
<dbReference type="InterPro" id="IPR036878">
    <property type="entry name" value="Glu_permease_IIB"/>
</dbReference>
<evidence type="ECO:0000256" key="11">
    <source>
        <dbReference type="PROSITE-ProRule" id="PRU00421"/>
    </source>
</evidence>
<evidence type="ECO:0000256" key="6">
    <source>
        <dbReference type="ARBA" id="ARBA00022683"/>
    </source>
</evidence>
<dbReference type="CDD" id="cd00212">
    <property type="entry name" value="PTS_IIB_glc"/>
    <property type="match status" value="1"/>
</dbReference>
<dbReference type="GO" id="GO:0015572">
    <property type="term" value="F:N-acetylglucosamine transmembrane transporter activity"/>
    <property type="evidence" value="ECO:0007669"/>
    <property type="project" value="InterPro"/>
</dbReference>
<comment type="subcellular location">
    <subcellularLocation>
        <location evidence="1">Cell membrane</location>
        <topology evidence="1">Multi-pass membrane protein</topology>
    </subcellularLocation>
</comment>
<dbReference type="Proteomes" id="UP000284177">
    <property type="component" value="Unassembled WGS sequence"/>
</dbReference>
<dbReference type="InterPro" id="IPR013013">
    <property type="entry name" value="PTS_EIIC_1"/>
</dbReference>
<keyword evidence="5" id="KW-0808">Transferase</keyword>
<evidence type="ECO:0000259" key="14">
    <source>
        <dbReference type="PROSITE" id="PS51103"/>
    </source>
</evidence>
<keyword evidence="10 12" id="KW-0472">Membrane</keyword>
<evidence type="ECO:0000256" key="4">
    <source>
        <dbReference type="ARBA" id="ARBA00022597"/>
    </source>
</evidence>
<dbReference type="PANTHER" id="PTHR30009:SF4">
    <property type="entry name" value="PTS SYSTEM N-ACETYLGLUCOSAMINE-SPECIFIC EIICBA COMPONENT"/>
    <property type="match status" value="1"/>
</dbReference>
<dbReference type="InterPro" id="IPR050429">
    <property type="entry name" value="PTS_Glucose_EIICBA"/>
</dbReference>
<comment type="caution">
    <text evidence="15">The sequence shown here is derived from an EMBL/GenBank/DDBJ whole genome shotgun (WGS) entry which is preliminary data.</text>
</comment>
<keyword evidence="4 15" id="KW-0762">Sugar transport</keyword>
<reference evidence="15 16" key="1">
    <citation type="submission" date="2016-08" db="EMBL/GenBank/DDBJ databases">
        <title>Novel Firmicutes and Novel Genomes.</title>
        <authorList>
            <person name="Poppleton D.I."/>
            <person name="Gribaldo S."/>
        </authorList>
    </citation>
    <scope>NUCLEOTIDE SEQUENCE [LARGE SCALE GENOMIC DNA]</scope>
    <source>
        <strain evidence="15 16">CTT3</strain>
    </source>
</reference>
<dbReference type="GO" id="GO:0019866">
    <property type="term" value="C:organelle inner membrane"/>
    <property type="evidence" value="ECO:0007669"/>
    <property type="project" value="InterPro"/>
</dbReference>
<feature type="transmembrane region" description="Helical" evidence="12">
    <location>
        <begin position="41"/>
        <end position="68"/>
    </location>
</feature>
<dbReference type="NCBIfam" id="TIGR01998">
    <property type="entry name" value="PTS-II-BC-nag"/>
    <property type="match status" value="1"/>
</dbReference>
<feature type="transmembrane region" description="Helical" evidence="12">
    <location>
        <begin position="240"/>
        <end position="257"/>
    </location>
</feature>
<keyword evidence="2" id="KW-0813">Transport</keyword>